<evidence type="ECO:0000313" key="1">
    <source>
        <dbReference type="EMBL" id="TQB68022.1"/>
    </source>
</evidence>
<dbReference type="STRING" id="5098.A0A507QLF3"/>
<dbReference type="EMBL" id="VIFY01000264">
    <property type="protein sequence ID" value="TQB68022.1"/>
    <property type="molecule type" value="Genomic_DNA"/>
</dbReference>
<accession>A0A507QLF3</accession>
<dbReference type="Proteomes" id="UP000319663">
    <property type="component" value="Unassembled WGS sequence"/>
</dbReference>
<dbReference type="AlphaFoldDB" id="A0A507QLF3"/>
<sequence>MLLGLPPELIQLVLQHSTTPTYIQLAFSCRTLFEIASTCREVILLHLRRTPGLDLDVKSSPTRDLFRLLVKRSIRQLYGAQYYATRKVFAAEGLAIDARASAFATSGNPNLALVYKGESVRIFHAHNGNISPVCCLKPPWRQPGRVEVLKTAFDRGNGIYVLQRFTPSIDEGNVDEEQHPFVKHALQSGSNPIVYLAHHGIEAPDDGVRVCAFPEHTDYVPLGLGAADRDTFAISWQHARDSGQTEVVLYTILQESTDEESGIISFSYKSRVLLEESGEQPDVDGALTVSSARSGLSDSKGPVIDLAFNDRNSQLLYYYRGWTLYGSFQKINTSSDLTQPTLHRNSCTVHFSDSLSLRFSIAIPFFGTHQTYSANNLSMCHWKYLSFGIARQREENWTVACILKSEARCRTRHCGHELNLDRGRRLSDWTIVGLLRGYQDPTSSLGCIVAASARGTRLAIANWNMIYVWALEPNALIEENKSGFYPPYFQSANMDMIELQSIILHLDAVCFKLIFTDKEDELLAITDRGVMYWDLGPSGKGEQMTYKLDL</sequence>
<organism evidence="1 2">
    <name type="scientific">Monascus purpureus</name>
    <name type="common">Red mold</name>
    <name type="synonym">Monascus anka</name>
    <dbReference type="NCBI Taxonomy" id="5098"/>
    <lineage>
        <taxon>Eukaryota</taxon>
        <taxon>Fungi</taxon>
        <taxon>Dikarya</taxon>
        <taxon>Ascomycota</taxon>
        <taxon>Pezizomycotina</taxon>
        <taxon>Eurotiomycetes</taxon>
        <taxon>Eurotiomycetidae</taxon>
        <taxon>Eurotiales</taxon>
        <taxon>Aspergillaceae</taxon>
        <taxon>Monascus</taxon>
    </lineage>
</organism>
<protein>
    <recommendedName>
        <fullName evidence="3">F-box domain-containing protein</fullName>
    </recommendedName>
</protein>
<name>A0A507QLF3_MONPU</name>
<evidence type="ECO:0000313" key="2">
    <source>
        <dbReference type="Proteomes" id="UP000319663"/>
    </source>
</evidence>
<keyword evidence="2" id="KW-1185">Reference proteome</keyword>
<evidence type="ECO:0008006" key="3">
    <source>
        <dbReference type="Google" id="ProtNLM"/>
    </source>
</evidence>
<reference evidence="1 2" key="1">
    <citation type="submission" date="2019-06" db="EMBL/GenBank/DDBJ databases">
        <title>Wine fermentation using esterase from Monascus purpureus.</title>
        <authorList>
            <person name="Geng C."/>
            <person name="Zhang Y."/>
        </authorList>
    </citation>
    <scope>NUCLEOTIDE SEQUENCE [LARGE SCALE GENOMIC DNA]</scope>
    <source>
        <strain evidence="1">HQ1</strain>
    </source>
</reference>
<proteinExistence type="predicted"/>
<comment type="caution">
    <text evidence="1">The sequence shown here is derived from an EMBL/GenBank/DDBJ whole genome shotgun (WGS) entry which is preliminary data.</text>
</comment>
<dbReference type="OrthoDB" id="6058203at2759"/>
<gene>
    <name evidence="1" type="ORF">MPDQ_004175</name>
</gene>